<organism evidence="1 2">
    <name type="scientific">Longibacter salinarum</name>
    <dbReference type="NCBI Taxonomy" id="1850348"/>
    <lineage>
        <taxon>Bacteria</taxon>
        <taxon>Pseudomonadati</taxon>
        <taxon>Rhodothermota</taxon>
        <taxon>Rhodothermia</taxon>
        <taxon>Rhodothermales</taxon>
        <taxon>Salisaetaceae</taxon>
        <taxon>Longibacter</taxon>
    </lineage>
</organism>
<keyword evidence="2" id="KW-1185">Reference proteome</keyword>
<name>A0A2A8CWT5_9BACT</name>
<dbReference type="AlphaFoldDB" id="A0A2A8CWT5"/>
<proteinExistence type="predicted"/>
<dbReference type="EMBL" id="PDEQ01000005">
    <property type="protein sequence ID" value="PEN13054.1"/>
    <property type="molecule type" value="Genomic_DNA"/>
</dbReference>
<gene>
    <name evidence="1" type="ORF">CRI94_10385</name>
</gene>
<evidence type="ECO:0000313" key="2">
    <source>
        <dbReference type="Proteomes" id="UP000220102"/>
    </source>
</evidence>
<protein>
    <submittedName>
        <fullName evidence="1">Uncharacterized protein</fullName>
    </submittedName>
</protein>
<comment type="caution">
    <text evidence="1">The sequence shown here is derived from an EMBL/GenBank/DDBJ whole genome shotgun (WGS) entry which is preliminary data.</text>
</comment>
<reference evidence="1 2" key="1">
    <citation type="submission" date="2017-10" db="EMBL/GenBank/DDBJ databases">
        <title>Draft genome of Longibacter Salinarum.</title>
        <authorList>
            <person name="Goh K.M."/>
            <person name="Shamsir M.S."/>
            <person name="Lim S.W."/>
        </authorList>
    </citation>
    <scope>NUCLEOTIDE SEQUENCE [LARGE SCALE GENOMIC DNA]</scope>
    <source>
        <strain evidence="1 2">KCTC 52045</strain>
    </source>
</reference>
<accession>A0A2A8CWT5</accession>
<sequence>MEKRGPANGGPVTVYALLRRSQQDSFRWSLFMESKGNLWQNDSKAWLILPASENVHGSTTRAWWLAARQNPIRDHPKAHFVWTRG</sequence>
<dbReference type="Proteomes" id="UP000220102">
    <property type="component" value="Unassembled WGS sequence"/>
</dbReference>
<evidence type="ECO:0000313" key="1">
    <source>
        <dbReference type="EMBL" id="PEN13054.1"/>
    </source>
</evidence>